<feature type="non-terminal residue" evidence="2">
    <location>
        <position position="1"/>
    </location>
</feature>
<keyword evidence="1" id="KW-0812">Transmembrane</keyword>
<name>A0A382SB82_9ZZZZ</name>
<keyword evidence="1" id="KW-0472">Membrane</keyword>
<feature type="transmembrane region" description="Helical" evidence="1">
    <location>
        <begin position="12"/>
        <end position="34"/>
    </location>
</feature>
<dbReference type="AlphaFoldDB" id="A0A382SB82"/>
<reference evidence="2" key="1">
    <citation type="submission" date="2018-05" db="EMBL/GenBank/DDBJ databases">
        <authorList>
            <person name="Lanie J.A."/>
            <person name="Ng W.-L."/>
            <person name="Kazmierczak K.M."/>
            <person name="Andrzejewski T.M."/>
            <person name="Davidsen T.M."/>
            <person name="Wayne K.J."/>
            <person name="Tettelin H."/>
            <person name="Glass J.I."/>
            <person name="Rusch D."/>
            <person name="Podicherti R."/>
            <person name="Tsui H.-C.T."/>
            <person name="Winkler M.E."/>
        </authorList>
    </citation>
    <scope>NUCLEOTIDE SEQUENCE</scope>
</reference>
<gene>
    <name evidence="2" type="ORF">METZ01_LOCUS359252</name>
</gene>
<evidence type="ECO:0000256" key="1">
    <source>
        <dbReference type="SAM" id="Phobius"/>
    </source>
</evidence>
<keyword evidence="1" id="KW-1133">Transmembrane helix</keyword>
<protein>
    <submittedName>
        <fullName evidence="2">Uncharacterized protein</fullName>
    </submittedName>
</protein>
<evidence type="ECO:0000313" key="2">
    <source>
        <dbReference type="EMBL" id="SVD06398.1"/>
    </source>
</evidence>
<accession>A0A382SB82</accession>
<sequence length="65" mass="7577">VQISKREKNILLLGGIVLILFISASVFPAIRALYNGQEANIERVQLDIERERRLIENTASWRERR</sequence>
<feature type="non-terminal residue" evidence="2">
    <location>
        <position position="65"/>
    </location>
</feature>
<proteinExistence type="predicted"/>
<dbReference type="EMBL" id="UINC01127345">
    <property type="protein sequence ID" value="SVD06398.1"/>
    <property type="molecule type" value="Genomic_DNA"/>
</dbReference>
<organism evidence="2">
    <name type="scientific">marine metagenome</name>
    <dbReference type="NCBI Taxonomy" id="408172"/>
    <lineage>
        <taxon>unclassified sequences</taxon>
        <taxon>metagenomes</taxon>
        <taxon>ecological metagenomes</taxon>
    </lineage>
</organism>